<gene>
    <name evidence="4" type="ORF">SAMN02746062_00392</name>
</gene>
<evidence type="ECO:0000256" key="1">
    <source>
        <dbReference type="ARBA" id="ARBA00025483"/>
    </source>
</evidence>
<dbReference type="GO" id="GO:0008408">
    <property type="term" value="F:3'-5' exonuclease activity"/>
    <property type="evidence" value="ECO:0007669"/>
    <property type="project" value="TreeGrafter"/>
</dbReference>
<dbReference type="SMART" id="SM00479">
    <property type="entry name" value="EXOIII"/>
    <property type="match status" value="1"/>
</dbReference>
<dbReference type="InterPro" id="IPR013520">
    <property type="entry name" value="Ribonucl_H"/>
</dbReference>
<evidence type="ECO:0000256" key="2">
    <source>
        <dbReference type="ARBA" id="ARBA00026073"/>
    </source>
</evidence>
<dbReference type="RefSeq" id="WP_097113480.1">
    <property type="nucleotide sequence ID" value="NZ_CP083931.1"/>
</dbReference>
<dbReference type="CDD" id="cd06127">
    <property type="entry name" value="DEDDh"/>
    <property type="match status" value="1"/>
</dbReference>
<dbReference type="PANTHER" id="PTHR30231:SF37">
    <property type="entry name" value="EXODEOXYRIBONUCLEASE 10"/>
    <property type="match status" value="1"/>
</dbReference>
<keyword evidence="5" id="KW-1185">Reference proteome</keyword>
<dbReference type="PANTHER" id="PTHR30231">
    <property type="entry name" value="DNA POLYMERASE III SUBUNIT EPSILON"/>
    <property type="match status" value="1"/>
</dbReference>
<evidence type="ECO:0000259" key="3">
    <source>
        <dbReference type="SMART" id="SM00479"/>
    </source>
</evidence>
<dbReference type="Gene3D" id="3.30.420.10">
    <property type="entry name" value="Ribonuclease H-like superfamily/Ribonuclease H"/>
    <property type="match status" value="1"/>
</dbReference>
<protein>
    <submittedName>
        <fullName evidence="4">DNA polymerase-3 subunit epsilon</fullName>
    </submittedName>
</protein>
<dbReference type="FunFam" id="3.30.420.10:FF:000045">
    <property type="entry name" value="3'-5' exonuclease DinG"/>
    <property type="match status" value="1"/>
</dbReference>
<dbReference type="EMBL" id="OCNF01000002">
    <property type="protein sequence ID" value="SOD65707.1"/>
    <property type="molecule type" value="Genomic_DNA"/>
</dbReference>
<comment type="function">
    <text evidence="1">DNA polymerase III is a complex, multichain enzyme responsible for most of the replicative synthesis in bacteria. The epsilon subunit contain the editing function and is a proofreading 3'-5' exonuclease.</text>
</comment>
<feature type="domain" description="Exonuclease" evidence="3">
    <location>
        <begin position="18"/>
        <end position="183"/>
    </location>
</feature>
<dbReference type="GO" id="GO:0045004">
    <property type="term" value="P:DNA replication proofreading"/>
    <property type="evidence" value="ECO:0007669"/>
    <property type="project" value="TreeGrafter"/>
</dbReference>
<name>A0A286E471_9NEIS</name>
<comment type="subunit">
    <text evidence="2">DNA polymerase III contains a core (composed of alpha, epsilon and theta chains) that associates with a tau subunit. This core dimerizes to form the POLIII' complex. PolIII' associates with the gamma complex (composed of gamma, delta, delta', psi and chi chains) and with the beta chain to form the complete DNA polymerase III complex.</text>
</comment>
<dbReference type="InterPro" id="IPR036397">
    <property type="entry name" value="RNaseH_sf"/>
</dbReference>
<dbReference type="Proteomes" id="UP000219669">
    <property type="component" value="Unassembled WGS sequence"/>
</dbReference>
<dbReference type="GO" id="GO:0005829">
    <property type="term" value="C:cytosol"/>
    <property type="evidence" value="ECO:0007669"/>
    <property type="project" value="TreeGrafter"/>
</dbReference>
<organism evidence="4 5">
    <name type="scientific">Alysiella filiformis DSM 16848</name>
    <dbReference type="NCBI Taxonomy" id="1120981"/>
    <lineage>
        <taxon>Bacteria</taxon>
        <taxon>Pseudomonadati</taxon>
        <taxon>Pseudomonadota</taxon>
        <taxon>Betaproteobacteria</taxon>
        <taxon>Neisseriales</taxon>
        <taxon>Neisseriaceae</taxon>
        <taxon>Alysiella</taxon>
    </lineage>
</organism>
<evidence type="ECO:0000313" key="4">
    <source>
        <dbReference type="EMBL" id="SOD65707.1"/>
    </source>
</evidence>
<reference evidence="4 5" key="1">
    <citation type="submission" date="2017-09" db="EMBL/GenBank/DDBJ databases">
        <authorList>
            <person name="Ehlers B."/>
            <person name="Leendertz F.H."/>
        </authorList>
    </citation>
    <scope>NUCLEOTIDE SEQUENCE [LARGE SCALE GENOMIC DNA]</scope>
    <source>
        <strain evidence="4 5">DSM 16848</strain>
    </source>
</reference>
<accession>A0A286E471</accession>
<dbReference type="OrthoDB" id="9803913at2"/>
<evidence type="ECO:0000313" key="5">
    <source>
        <dbReference type="Proteomes" id="UP000219669"/>
    </source>
</evidence>
<dbReference type="InterPro" id="IPR012337">
    <property type="entry name" value="RNaseH-like_sf"/>
</dbReference>
<dbReference type="GO" id="GO:0003676">
    <property type="term" value="F:nucleic acid binding"/>
    <property type="evidence" value="ECO:0007669"/>
    <property type="project" value="InterPro"/>
</dbReference>
<dbReference type="AlphaFoldDB" id="A0A286E471"/>
<dbReference type="SUPFAM" id="SSF53098">
    <property type="entry name" value="Ribonuclease H-like"/>
    <property type="match status" value="1"/>
</dbReference>
<proteinExistence type="predicted"/>
<sequence length="470" mass="52256">MQQRFSFLAQQFQAFGQPVVILDLEATGGNLQTDRITEIAYLRFDGNDVKAVQHLVNPETEISDFIANLTGINNEMVANAPTFAALLPEILPDLRGCIVLAHNSHFDYTLLVNECQRAGVDFATWTLCTVKLSKKLYPHEYKHNLDSIAARFDLQTVGERHRAMTDVLLLADFLRLSADELQAAWLKTALNLIVPTRLPTGLPENLRADLHRLGDGWGVAHWLDKAGNTLAVRAYERSFAGAMGDVAARRFAAAHGVRWQSAMGALDALNLYVENELSGKKVWRNTTQPRYTLVFVEQNGCLKAQVQPLPQGVFDAPPHGVFLHPKAAQKALQSWAKNENLCQTMLGISPHKLPENAPCPALQTNDCNAACATGDVAQHNEMVRAAWARLPVGDWSWRSAIAITETANTTLQQKTFVCERGALRLDNGRWYWGGDLLDEIKRIAKERPYTIRTVHFATHLQAALHPKSTS</sequence>
<dbReference type="Pfam" id="PF00929">
    <property type="entry name" value="RNase_T"/>
    <property type="match status" value="1"/>
</dbReference>